<evidence type="ECO:0000256" key="1">
    <source>
        <dbReference type="ARBA" id="ARBA00012494"/>
    </source>
</evidence>
<keyword evidence="5" id="KW-0547">Nucleotide-binding</keyword>
<evidence type="ECO:0000256" key="7">
    <source>
        <dbReference type="ARBA" id="ARBA00030248"/>
    </source>
</evidence>
<comment type="cofactor">
    <cofactor evidence="9">
        <name>Mg(2+)</name>
        <dbReference type="ChEBI" id="CHEBI:18420"/>
    </cofactor>
    <text evidence="9">Binds 2 Mg(2+) per subunit.</text>
</comment>
<gene>
    <name evidence="11" type="ORF">H3Rhizo37260_000001</name>
</gene>
<evidence type="ECO:0000256" key="9">
    <source>
        <dbReference type="PIRSR" id="PIRSR605093-1"/>
    </source>
</evidence>
<keyword evidence="9" id="KW-0460">Magnesium</keyword>
<dbReference type="EC" id="2.7.7.48" evidence="1"/>
<dbReference type="GO" id="GO:0046872">
    <property type="term" value="F:metal ion binding"/>
    <property type="evidence" value="ECO:0007669"/>
    <property type="project" value="UniProtKB-KW"/>
</dbReference>
<dbReference type="GO" id="GO:0000166">
    <property type="term" value="F:nucleotide binding"/>
    <property type="evidence" value="ECO:0007669"/>
    <property type="project" value="UniProtKB-KW"/>
</dbReference>
<organism evidence="11">
    <name type="scientific">Leviviridae sp</name>
    <dbReference type="NCBI Taxonomy" id="2027243"/>
    <lineage>
        <taxon>Viruses</taxon>
        <taxon>Riboviria</taxon>
        <taxon>Orthornavirae</taxon>
        <taxon>Lenarviricota</taxon>
        <taxon>Leviviricetes</taxon>
        <taxon>Norzivirales</taxon>
        <taxon>Fiersviridae</taxon>
    </lineage>
</organism>
<dbReference type="GO" id="GO:0039694">
    <property type="term" value="P:viral RNA genome replication"/>
    <property type="evidence" value="ECO:0007669"/>
    <property type="project" value="InterPro"/>
</dbReference>
<evidence type="ECO:0000313" key="11">
    <source>
        <dbReference type="EMBL" id="QDH88511.1"/>
    </source>
</evidence>
<evidence type="ECO:0000256" key="5">
    <source>
        <dbReference type="ARBA" id="ARBA00022741"/>
    </source>
</evidence>
<accession>A0A514D4G7</accession>
<evidence type="ECO:0000256" key="6">
    <source>
        <dbReference type="ARBA" id="ARBA00022953"/>
    </source>
</evidence>
<comment type="catalytic activity">
    <reaction evidence="8">
        <text>RNA(n) + a ribonucleoside 5'-triphosphate = RNA(n+1) + diphosphate</text>
        <dbReference type="Rhea" id="RHEA:21248"/>
        <dbReference type="Rhea" id="RHEA-COMP:14527"/>
        <dbReference type="Rhea" id="RHEA-COMP:17342"/>
        <dbReference type="ChEBI" id="CHEBI:33019"/>
        <dbReference type="ChEBI" id="CHEBI:61557"/>
        <dbReference type="ChEBI" id="CHEBI:140395"/>
        <dbReference type="EC" id="2.7.7.48"/>
    </reaction>
</comment>
<dbReference type="Pfam" id="PF03431">
    <property type="entry name" value="RNA_replicase_B"/>
    <property type="match status" value="1"/>
</dbReference>
<feature type="domain" description="RdRp catalytic" evidence="10">
    <location>
        <begin position="313"/>
        <end position="457"/>
    </location>
</feature>
<keyword evidence="9" id="KW-0479">Metal-binding</keyword>
<protein>
    <recommendedName>
        <fullName evidence="1">RNA-directed RNA polymerase</fullName>
        <ecNumber evidence="1">2.7.7.48</ecNumber>
    </recommendedName>
    <alternativeName>
        <fullName evidence="7">RNA replicase beta chain</fullName>
    </alternativeName>
</protein>
<dbReference type="PROSITE" id="PS50522">
    <property type="entry name" value="RDRP_PHAGE"/>
    <property type="match status" value="1"/>
</dbReference>
<dbReference type="GO" id="GO:0003968">
    <property type="term" value="F:RNA-directed RNA polymerase activity"/>
    <property type="evidence" value="ECO:0007669"/>
    <property type="project" value="UniProtKB-KW"/>
</dbReference>
<evidence type="ECO:0000256" key="2">
    <source>
        <dbReference type="ARBA" id="ARBA00022484"/>
    </source>
</evidence>
<name>A0A514D4G7_9VIRU</name>
<feature type="binding site" evidence="9">
    <location>
        <position position="425"/>
    </location>
    <ligand>
        <name>Mg(2+)</name>
        <dbReference type="ChEBI" id="CHEBI:18420"/>
        <label>2</label>
    </ligand>
</feature>
<dbReference type="EMBL" id="MN034148">
    <property type="protein sequence ID" value="QDH88511.1"/>
    <property type="molecule type" value="Genomic_RNA"/>
</dbReference>
<sequence length="613" mass="68897">MKSLMCLLREVLLDRGTWCRVSTTFDLKTIERRVSDEGLSFLAIALPTFGKDLEKGLDQGYVDRHLFSGFARSKSSGELPALLQGFLGQVFDATSGRLLDSPSVDCIQAIRQITLMFAKIYIDSESLPQGRAQRMMKRRETLAIQKYVECEQVVRESDAKRTANDNSQFSRVGRLLWSDVLQRVDEDIYYGRLVPKHGPGATADRLVGNHKYEQAEWTSRLEGLFPSLEYLLPSSSYRKELDRVEYLEPGAERPVKVITVPKTLKTPRIIAVEPACMQYTQQAVLESLVGHLEGPDNPLRWLIGFQDQEPNRRMALEGSLYGNLATLDLSEASDRVSNQLVRLLVEQFPHVGEGLDATRSRKADVPGVGVVRLSKFASMGSALCFPIEAMVFATIIFCGVEDALNRPLTKRDLNDLRRQVRVYGDDIIVPVDYAELVAGKLEAFGLQVNTGKSFWTGKFRESCGREYYEGHDVSIVRVRSMLPSRRAAVPELLSTVSLRNQLYKAGYWGPCAFLDKLIGDLIPFPRVGEESPVLGRHSFLGYETQRMCPDTHSPLVRGHVVSAVIPPSNLEGPGALVKWYLKRGDEPFADRLHLERSGRPRTVSTKPRWARAY</sequence>
<keyword evidence="4" id="KW-0548">Nucleotidyltransferase</keyword>
<dbReference type="InterPro" id="IPR005093">
    <property type="entry name" value="RNArep_beta"/>
</dbReference>
<keyword evidence="3" id="KW-0808">Transferase</keyword>
<evidence type="ECO:0000256" key="3">
    <source>
        <dbReference type="ARBA" id="ARBA00022679"/>
    </source>
</evidence>
<dbReference type="InterPro" id="IPR007096">
    <property type="entry name" value="RNA-dir_Rpol_cat_phage"/>
</dbReference>
<evidence type="ECO:0000256" key="4">
    <source>
        <dbReference type="ARBA" id="ARBA00022695"/>
    </source>
</evidence>
<reference evidence="11" key="1">
    <citation type="submission" date="2019-05" db="EMBL/GenBank/DDBJ databases">
        <title>Metatranscriptomic reconstruction reveals RNA viruses with the potential to shape carbon cycling in soil.</title>
        <authorList>
            <person name="Starr E.P."/>
            <person name="Nuccio E."/>
            <person name="Pett-Ridge J."/>
            <person name="Banfield J.F."/>
            <person name="Firestone M.K."/>
        </authorList>
    </citation>
    <scope>NUCLEOTIDE SEQUENCE</scope>
    <source>
        <strain evidence="11">H3_Rhizo_37_scaffold_260</strain>
    </source>
</reference>
<evidence type="ECO:0000256" key="8">
    <source>
        <dbReference type="ARBA" id="ARBA00048744"/>
    </source>
</evidence>
<feature type="binding site" evidence="9">
    <location>
        <position position="328"/>
    </location>
    <ligand>
        <name>Mg(2+)</name>
        <dbReference type="ChEBI" id="CHEBI:18420"/>
        <label>2</label>
    </ligand>
</feature>
<keyword evidence="6" id="KW-0693">Viral RNA replication</keyword>
<evidence type="ECO:0000259" key="10">
    <source>
        <dbReference type="PROSITE" id="PS50522"/>
    </source>
</evidence>
<keyword evidence="2 11" id="KW-0696">RNA-directed RNA polymerase</keyword>
<proteinExistence type="predicted"/>
<feature type="binding site" evidence="9">
    <location>
        <position position="426"/>
    </location>
    <ligand>
        <name>Mg(2+)</name>
        <dbReference type="ChEBI" id="CHEBI:18420"/>
        <label>2</label>
    </ligand>
</feature>